<gene>
    <name evidence="1" type="ORF">SAMN02745673_02303</name>
</gene>
<evidence type="ECO:0000313" key="2">
    <source>
        <dbReference type="Proteomes" id="UP000190637"/>
    </source>
</evidence>
<dbReference type="EMBL" id="FUWS01000005">
    <property type="protein sequence ID" value="SKA04636.1"/>
    <property type="molecule type" value="Genomic_DNA"/>
</dbReference>
<dbReference type="STRING" id="1122192.SAMN02745673_02303"/>
<name>A0A1T4QLS7_9ACTN</name>
<dbReference type="RefSeq" id="WP_235000925.1">
    <property type="nucleotide sequence ID" value="NZ_FUWS01000005.1"/>
</dbReference>
<evidence type="ECO:0000313" key="1">
    <source>
        <dbReference type="EMBL" id="SKA04636.1"/>
    </source>
</evidence>
<dbReference type="Proteomes" id="UP000190637">
    <property type="component" value="Unassembled WGS sequence"/>
</dbReference>
<reference evidence="1 2" key="1">
    <citation type="submission" date="2017-02" db="EMBL/GenBank/DDBJ databases">
        <authorList>
            <person name="Peterson S.W."/>
        </authorList>
    </citation>
    <scope>NUCLEOTIDE SEQUENCE [LARGE SCALE GENOMIC DNA]</scope>
    <source>
        <strain evidence="1 2">DSM 45154</strain>
    </source>
</reference>
<organism evidence="1 2">
    <name type="scientific">Marinactinospora thermotolerans DSM 45154</name>
    <dbReference type="NCBI Taxonomy" id="1122192"/>
    <lineage>
        <taxon>Bacteria</taxon>
        <taxon>Bacillati</taxon>
        <taxon>Actinomycetota</taxon>
        <taxon>Actinomycetes</taxon>
        <taxon>Streptosporangiales</taxon>
        <taxon>Nocardiopsidaceae</taxon>
        <taxon>Marinactinospora</taxon>
    </lineage>
</organism>
<accession>A0A1T4QLS7</accession>
<protein>
    <submittedName>
        <fullName evidence="1">Uncharacterized protein</fullName>
    </submittedName>
</protein>
<proteinExistence type="predicted"/>
<sequence>MQTVVNRIDPEDVLDLRLRAADGRPSDISRARLALRLLGEEPETVEVGELPVDNGRIRADLGGIELRDGTWEVLWIDPDGAEVPVRTSDPGFSLAEREAYIARPRERDLRVLRSPDGRLRVRAAAVKPHAEVQWVDVEATEVRLAGVLAYAALGEGRHEARLVARQRGLSGVSEIPTEVEGAAFDVRMALEPLVEAHDFARKHNEWDLWLAVPALDAELRLASHADDVVGKKNRVRFPRTLLDKGERKVAIRPYYTIYDGLSLLAKDGGTASEGDR</sequence>
<dbReference type="AlphaFoldDB" id="A0A1T4QLS7"/>
<keyword evidence="2" id="KW-1185">Reference proteome</keyword>